<dbReference type="STRING" id="984262.SGRA_1262"/>
<feature type="domain" description="PG-1098 ferredoxin-like" evidence="2">
    <location>
        <begin position="276"/>
        <end position="319"/>
    </location>
</feature>
<dbReference type="Gene3D" id="3.40.50.150">
    <property type="entry name" value="Vaccinia Virus protein VP39"/>
    <property type="match status" value="1"/>
</dbReference>
<evidence type="ECO:0000313" key="4">
    <source>
        <dbReference type="Proteomes" id="UP000007519"/>
    </source>
</evidence>
<keyword evidence="4" id="KW-1185">Reference proteome</keyword>
<evidence type="ECO:0000313" key="3">
    <source>
        <dbReference type="EMBL" id="AFC23997.1"/>
    </source>
</evidence>
<organism evidence="3 4">
    <name type="scientific">Saprospira grandis (strain Lewin)</name>
    <dbReference type="NCBI Taxonomy" id="984262"/>
    <lineage>
        <taxon>Bacteria</taxon>
        <taxon>Pseudomonadati</taxon>
        <taxon>Bacteroidota</taxon>
        <taxon>Saprospiria</taxon>
        <taxon>Saprospirales</taxon>
        <taxon>Saprospiraceae</taxon>
        <taxon>Saprospira</taxon>
    </lineage>
</organism>
<dbReference type="Pfam" id="PF22013">
    <property type="entry name" value="PG_1098_Fer"/>
    <property type="match status" value="1"/>
</dbReference>
<protein>
    <submittedName>
        <fullName evidence="3">Uncharacterized protein</fullName>
    </submittedName>
</protein>
<dbReference type="Proteomes" id="UP000007519">
    <property type="component" value="Chromosome"/>
</dbReference>
<dbReference type="InterPro" id="IPR029063">
    <property type="entry name" value="SAM-dependent_MTases_sf"/>
</dbReference>
<dbReference type="InterPro" id="IPR041497">
    <property type="entry name" value="Thump-like"/>
</dbReference>
<accession>H6L583</accession>
<reference evidence="3 4" key="1">
    <citation type="journal article" date="2012" name="Stand. Genomic Sci.">
        <title>Complete genome sequencing and analysis of Saprospira grandis str. Lewin, a predatory marine bacterium.</title>
        <authorList>
            <person name="Saw J.H."/>
            <person name="Yuryev A."/>
            <person name="Kanbe M."/>
            <person name="Hou S."/>
            <person name="Young A.G."/>
            <person name="Aizawa S."/>
            <person name="Alam M."/>
        </authorList>
    </citation>
    <scope>NUCLEOTIDE SEQUENCE [LARGE SCALE GENOMIC DNA]</scope>
    <source>
        <strain evidence="3 4">Lewin</strain>
    </source>
</reference>
<feature type="domain" description="THUMP-like" evidence="1">
    <location>
        <begin position="320"/>
        <end position="385"/>
    </location>
</feature>
<dbReference type="EMBL" id="CP002831">
    <property type="protein sequence ID" value="AFC23997.1"/>
    <property type="molecule type" value="Genomic_DNA"/>
</dbReference>
<dbReference type="Gene3D" id="1.10.10.1110">
    <property type="entry name" value="Methyltransferase PG1098, N-terminal domain"/>
    <property type="match status" value="1"/>
</dbReference>
<dbReference type="eggNOG" id="COG2265">
    <property type="taxonomic scope" value="Bacteria"/>
</dbReference>
<name>H6L583_SAPGL</name>
<dbReference type="Pfam" id="PF18096">
    <property type="entry name" value="Thump_like"/>
    <property type="match status" value="1"/>
</dbReference>
<gene>
    <name evidence="3" type="ordered locus">SGRA_1262</name>
</gene>
<evidence type="ECO:0000259" key="2">
    <source>
        <dbReference type="Pfam" id="PF22013"/>
    </source>
</evidence>
<dbReference type="KEGG" id="sgn:SGRA_1262"/>
<proteinExistence type="predicted"/>
<sequence>MGRTEDWAFIAEHQAEDLAQLALQLAKRPELDRSFILAQVNGRQKAKEKLPDWAGRAGLIFPSRLSMQQSSSQMTAQKKAEYLAGGTLVDLTGGFGVDSYYLGQKFERVYHVEPQEELQEIVRANFALLGFDRAEFFLGKAEEFLEQANLPAIDCFYIDPSRRSEGQKVFRLDDCQPQLLEILPRLLELAPRVWVKAASMLDIQQALQQLGGKVRQVYILAWRNECKELLFEIGREPQPSPQIQIEEIYPKRAFSFPFTLAEEEQARADYGPLGSYVYLPHTGLLKAGAFKLLAERYGLSKLAINSHIYSSEKEILDFPGRAFRLIRAIPYPSKAAKKLGLKKAQIISKNFGMSVEQLRKKLKIKQSGGSYLLASRDQENKTWLYEMAPLF</sequence>
<dbReference type="AlphaFoldDB" id="H6L583"/>
<dbReference type="InterPro" id="IPR054168">
    <property type="entry name" value="PG_1098_Fer"/>
</dbReference>
<dbReference type="RefSeq" id="WP_015691642.1">
    <property type="nucleotide sequence ID" value="NC_016940.1"/>
</dbReference>
<dbReference type="HOGENOM" id="CLU_038123_0_0_10"/>
<evidence type="ECO:0000259" key="1">
    <source>
        <dbReference type="Pfam" id="PF18096"/>
    </source>
</evidence>
<dbReference type="OrthoDB" id="1000417at2"/>
<dbReference type="SUPFAM" id="SSF53335">
    <property type="entry name" value="S-adenosyl-L-methionine-dependent methyltransferases"/>
    <property type="match status" value="1"/>
</dbReference>